<keyword evidence="3" id="KW-1185">Reference proteome</keyword>
<protein>
    <submittedName>
        <fullName evidence="2">Uncharacterized protein</fullName>
    </submittedName>
</protein>
<dbReference type="EMBL" id="KI966372">
    <property type="protein sequence ID" value="EWC48648.1"/>
    <property type="molecule type" value="Genomic_DNA"/>
</dbReference>
<gene>
    <name evidence="2" type="ORF">DRE_01870</name>
</gene>
<evidence type="ECO:0000256" key="1">
    <source>
        <dbReference type="SAM" id="MobiDB-lite"/>
    </source>
</evidence>
<name>W7I8L4_9PEZI</name>
<feature type="region of interest" description="Disordered" evidence="1">
    <location>
        <begin position="16"/>
        <end position="78"/>
    </location>
</feature>
<dbReference type="AlphaFoldDB" id="W7I8L4"/>
<accession>W7I8L4</accession>
<dbReference type="OrthoDB" id="5430850at2759"/>
<evidence type="ECO:0000313" key="3">
    <source>
        <dbReference type="Proteomes" id="UP000024837"/>
    </source>
</evidence>
<dbReference type="Proteomes" id="UP000024837">
    <property type="component" value="Unassembled WGS sequence"/>
</dbReference>
<feature type="compositionally biased region" description="Basic and acidic residues" evidence="1">
    <location>
        <begin position="245"/>
        <end position="254"/>
    </location>
</feature>
<organism evidence="2 3">
    <name type="scientific">Drechslerella stenobrocha 248</name>
    <dbReference type="NCBI Taxonomy" id="1043628"/>
    <lineage>
        <taxon>Eukaryota</taxon>
        <taxon>Fungi</taxon>
        <taxon>Dikarya</taxon>
        <taxon>Ascomycota</taxon>
        <taxon>Pezizomycotina</taxon>
        <taxon>Orbiliomycetes</taxon>
        <taxon>Orbiliales</taxon>
        <taxon>Orbiliaceae</taxon>
        <taxon>Drechslerella</taxon>
    </lineage>
</organism>
<sequence length="284" mass="30466">MLPGKSKSFLALRSHFIDKAQSEDEKENDQLSRSMRERSRKLKQSITNSPSRLAPKDIIPKHALKPTTPKPLVPKKKHPRVMLAAAATSPKTKQPLLPKAPLSPPPQVVPTVLTAPTAPTTPAAPPPPVVPASPIASATPTVPAPTTPTARTTFVQITPTAQTTAPTTREPYRTVLAEARTGFTTVAASCVSSASPRRPTNIPPVIPSPQPTSSLTTMIYSLLDRIAAGETINYKLRNPQGYHDDDPECLHFLDEDSDSDNTPPSSSGHPPHAQNARATSPQKR</sequence>
<feature type="compositionally biased region" description="Basic and acidic residues" evidence="1">
    <location>
        <begin position="16"/>
        <end position="37"/>
    </location>
</feature>
<dbReference type="HOGENOM" id="CLU_980139_0_0_1"/>
<feature type="region of interest" description="Disordered" evidence="1">
    <location>
        <begin position="245"/>
        <end position="284"/>
    </location>
</feature>
<evidence type="ECO:0000313" key="2">
    <source>
        <dbReference type="EMBL" id="EWC48648.1"/>
    </source>
</evidence>
<proteinExistence type="predicted"/>
<reference evidence="2 3" key="1">
    <citation type="submission" date="2013-05" db="EMBL/GenBank/DDBJ databases">
        <title>Drechslerella stenobrocha genome reveals carnivorous origination and mechanical trapping mechanism of predatory fungi.</title>
        <authorList>
            <person name="Liu X."/>
            <person name="Zhang W."/>
            <person name="Liu K."/>
        </authorList>
    </citation>
    <scope>NUCLEOTIDE SEQUENCE [LARGE SCALE GENOMIC DNA]</scope>
    <source>
        <strain evidence="2 3">248</strain>
    </source>
</reference>